<evidence type="ECO:0000313" key="2">
    <source>
        <dbReference type="Proteomes" id="UP000830671"/>
    </source>
</evidence>
<sequence length="85" mass="9793">MADRMYFILDGRMKNPEYWPHSLTRGFLKEFKFRIYNASFSIFFTSINIIFSQNSSTTTTLSGTHLMGNLEGASAVNFTNSYTEQ</sequence>
<keyword evidence="2" id="KW-1185">Reference proteome</keyword>
<accession>A0A9Q8SEK3</accession>
<protein>
    <submittedName>
        <fullName evidence="1">Uncharacterized protein</fullName>
    </submittedName>
</protein>
<reference evidence="1" key="1">
    <citation type="journal article" date="2021" name="Mol. Plant Microbe Interact.">
        <title>Complete Genome Sequence of the Plant-Pathogenic Fungus Colletotrichum lupini.</title>
        <authorList>
            <person name="Baroncelli R."/>
            <person name="Pensec F."/>
            <person name="Da Lio D."/>
            <person name="Boufleur T."/>
            <person name="Vicente I."/>
            <person name="Sarrocco S."/>
            <person name="Picot A."/>
            <person name="Baraldi E."/>
            <person name="Sukno S."/>
            <person name="Thon M."/>
            <person name="Le Floch G."/>
        </authorList>
    </citation>
    <scope>NUCLEOTIDE SEQUENCE</scope>
    <source>
        <strain evidence="1">IMI 504893</strain>
    </source>
</reference>
<evidence type="ECO:0000313" key="1">
    <source>
        <dbReference type="EMBL" id="UQC75957.1"/>
    </source>
</evidence>
<name>A0A9Q8SEK3_9PEZI</name>
<dbReference type="EMBL" id="CP019472">
    <property type="protein sequence ID" value="UQC75957.1"/>
    <property type="molecule type" value="Genomic_DNA"/>
</dbReference>
<dbReference type="RefSeq" id="XP_049137600.1">
    <property type="nucleotide sequence ID" value="XM_049296376.1"/>
</dbReference>
<organism evidence="1 2">
    <name type="scientific">Colletotrichum lupini</name>
    <dbReference type="NCBI Taxonomy" id="145971"/>
    <lineage>
        <taxon>Eukaryota</taxon>
        <taxon>Fungi</taxon>
        <taxon>Dikarya</taxon>
        <taxon>Ascomycota</taxon>
        <taxon>Pezizomycotina</taxon>
        <taxon>Sordariomycetes</taxon>
        <taxon>Hypocreomycetidae</taxon>
        <taxon>Glomerellales</taxon>
        <taxon>Glomerellaceae</taxon>
        <taxon>Colletotrichum</taxon>
        <taxon>Colletotrichum acutatum species complex</taxon>
    </lineage>
</organism>
<gene>
    <name evidence="1" type="ORF">CLUP02_17466</name>
</gene>
<dbReference type="Proteomes" id="UP000830671">
    <property type="component" value="Chromosome 10"/>
</dbReference>
<dbReference type="GeneID" id="73351386"/>
<dbReference type="AlphaFoldDB" id="A0A9Q8SEK3"/>
<proteinExistence type="predicted"/>
<dbReference type="KEGG" id="clup:CLUP02_17466"/>